<dbReference type="SUPFAM" id="SSF53213">
    <property type="entry name" value="LigB-like"/>
    <property type="match status" value="1"/>
</dbReference>
<gene>
    <name evidence="1" type="ORF">ETSY1_42190</name>
</gene>
<dbReference type="AlphaFoldDB" id="W4L520"/>
<evidence type="ECO:0000313" key="2">
    <source>
        <dbReference type="Proteomes" id="UP000019141"/>
    </source>
</evidence>
<sequence>MDEPLDRWFLERLERNDGEALQHLFMFDSDTLRGGTGEIRAWISVAGAIQRQAKVLDYIAANHAKCGLGFVYWPVEGE</sequence>
<organism evidence="1 2">
    <name type="scientific">Entotheonella factor</name>
    <dbReference type="NCBI Taxonomy" id="1429438"/>
    <lineage>
        <taxon>Bacteria</taxon>
        <taxon>Pseudomonadati</taxon>
        <taxon>Nitrospinota/Tectimicrobiota group</taxon>
        <taxon>Candidatus Tectimicrobiota</taxon>
        <taxon>Candidatus Entotheonellia</taxon>
        <taxon>Candidatus Entotheonellales</taxon>
        <taxon>Candidatus Entotheonellaceae</taxon>
        <taxon>Candidatus Entotheonella</taxon>
    </lineage>
</organism>
<proteinExistence type="predicted"/>
<dbReference type="HOGENOM" id="CLU_2615410_0_0_7"/>
<dbReference type="Proteomes" id="UP000019141">
    <property type="component" value="Unassembled WGS sequence"/>
</dbReference>
<name>W4L520_ENTF1</name>
<reference evidence="1 2" key="1">
    <citation type="journal article" date="2014" name="Nature">
        <title>An environmental bacterial taxon with a large and distinct metabolic repertoire.</title>
        <authorList>
            <person name="Wilson M.C."/>
            <person name="Mori T."/>
            <person name="Ruckert C."/>
            <person name="Uria A.R."/>
            <person name="Helf M.J."/>
            <person name="Takada K."/>
            <person name="Gernert C."/>
            <person name="Steffens U.A."/>
            <person name="Heycke N."/>
            <person name="Schmitt S."/>
            <person name="Rinke C."/>
            <person name="Helfrich E.J."/>
            <person name="Brachmann A.O."/>
            <person name="Gurgui C."/>
            <person name="Wakimoto T."/>
            <person name="Kracht M."/>
            <person name="Crusemann M."/>
            <person name="Hentschel U."/>
            <person name="Abe I."/>
            <person name="Matsunaga S."/>
            <person name="Kalinowski J."/>
            <person name="Takeyama H."/>
            <person name="Piel J."/>
        </authorList>
    </citation>
    <scope>NUCLEOTIDE SEQUENCE [LARGE SCALE GENOMIC DNA]</scope>
    <source>
        <strain evidence="2">TSY1</strain>
    </source>
</reference>
<protein>
    <submittedName>
        <fullName evidence="1">Uncharacterized protein</fullName>
    </submittedName>
</protein>
<accession>W4L520</accession>
<evidence type="ECO:0000313" key="1">
    <source>
        <dbReference type="EMBL" id="ETW92770.1"/>
    </source>
</evidence>
<comment type="caution">
    <text evidence="1">The sequence shown here is derived from an EMBL/GenBank/DDBJ whole genome shotgun (WGS) entry which is preliminary data.</text>
</comment>
<dbReference type="Gene3D" id="3.40.830.10">
    <property type="entry name" value="LigB-like"/>
    <property type="match status" value="1"/>
</dbReference>
<dbReference type="EMBL" id="AZHW01001379">
    <property type="protein sequence ID" value="ETW92770.1"/>
    <property type="molecule type" value="Genomic_DNA"/>
</dbReference>
<keyword evidence="2" id="KW-1185">Reference proteome</keyword>